<gene>
    <name evidence="1" type="ORF">ACFPZN_13610</name>
</gene>
<dbReference type="CDD" id="cd00090">
    <property type="entry name" value="HTH_ARSR"/>
    <property type="match status" value="1"/>
</dbReference>
<keyword evidence="2" id="KW-1185">Reference proteome</keyword>
<dbReference type="InterPro" id="IPR036390">
    <property type="entry name" value="WH_DNA-bd_sf"/>
</dbReference>
<sequence length="223" mass="24022">MEDIEAIAVLQDPVRRRLYAYVGAQDHEVSRNEAAEAAGVQRTLAAFHLDKLVEAGLLETVSRRLTGRSGPGAGRPAKLYRRAPGERAVSLPPRDYRTAAGLLAQAAETAGLDAELREAARRRGRRLQEEGAGPCRGLEEVAALLEGRGYEPRMEDGVLRMRNCPFHALSEEFPPLVCGMNLALLEGLLEGSQGVRVRIDAGPGRCCTVAEPAEGRGDGPEAF</sequence>
<dbReference type="SUPFAM" id="SSF46785">
    <property type="entry name" value="Winged helix' DNA-binding domain"/>
    <property type="match status" value="1"/>
</dbReference>
<evidence type="ECO:0000313" key="1">
    <source>
        <dbReference type="EMBL" id="MFC5746656.1"/>
    </source>
</evidence>
<dbReference type="InterPro" id="IPR011991">
    <property type="entry name" value="ArsR-like_HTH"/>
</dbReference>
<dbReference type="EMBL" id="JBHSON010000015">
    <property type="protein sequence ID" value="MFC5746656.1"/>
    <property type="molecule type" value="Genomic_DNA"/>
</dbReference>
<dbReference type="Gene3D" id="1.10.10.10">
    <property type="entry name" value="Winged helix-like DNA-binding domain superfamily/Winged helix DNA-binding domain"/>
    <property type="match status" value="1"/>
</dbReference>
<reference evidence="2" key="1">
    <citation type="journal article" date="2019" name="Int. J. Syst. Evol. Microbiol.">
        <title>The Global Catalogue of Microorganisms (GCM) 10K type strain sequencing project: providing services to taxonomists for standard genome sequencing and annotation.</title>
        <authorList>
            <consortium name="The Broad Institute Genomics Platform"/>
            <consortium name="The Broad Institute Genome Sequencing Center for Infectious Disease"/>
            <person name="Wu L."/>
            <person name="Ma J."/>
        </authorList>
    </citation>
    <scope>NUCLEOTIDE SEQUENCE [LARGE SCALE GENOMIC DNA]</scope>
    <source>
        <strain evidence="2">KCTC 42087</strain>
    </source>
</reference>
<name>A0ABW0ZTM4_9ACTN</name>
<proteinExistence type="predicted"/>
<evidence type="ECO:0000313" key="2">
    <source>
        <dbReference type="Proteomes" id="UP001596074"/>
    </source>
</evidence>
<dbReference type="RefSeq" id="WP_378282275.1">
    <property type="nucleotide sequence ID" value="NZ_JBHSON010000015.1"/>
</dbReference>
<comment type="caution">
    <text evidence="1">The sequence shown here is derived from an EMBL/GenBank/DDBJ whole genome shotgun (WGS) entry which is preliminary data.</text>
</comment>
<accession>A0ABW0ZTM4</accession>
<protein>
    <submittedName>
        <fullName evidence="1">Helix-turn-helix transcriptional regulator</fullName>
    </submittedName>
</protein>
<dbReference type="Pfam" id="PF12840">
    <property type="entry name" value="HTH_20"/>
    <property type="match status" value="1"/>
</dbReference>
<dbReference type="InterPro" id="IPR036388">
    <property type="entry name" value="WH-like_DNA-bd_sf"/>
</dbReference>
<organism evidence="1 2">
    <name type="scientific">Actinomadura rugatobispora</name>
    <dbReference type="NCBI Taxonomy" id="1994"/>
    <lineage>
        <taxon>Bacteria</taxon>
        <taxon>Bacillati</taxon>
        <taxon>Actinomycetota</taxon>
        <taxon>Actinomycetes</taxon>
        <taxon>Streptosporangiales</taxon>
        <taxon>Thermomonosporaceae</taxon>
        <taxon>Actinomadura</taxon>
    </lineage>
</organism>
<dbReference type="Proteomes" id="UP001596074">
    <property type="component" value="Unassembled WGS sequence"/>
</dbReference>